<keyword evidence="2" id="KW-1185">Reference proteome</keyword>
<protein>
    <submittedName>
        <fullName evidence="1">Uncharacterized protein</fullName>
    </submittedName>
</protein>
<gene>
    <name evidence="1" type="ORF">PACTADRAFT_272</name>
</gene>
<name>A0A1E4U1A7_PACTA</name>
<organism evidence="1 2">
    <name type="scientific">Pachysolen tannophilus NRRL Y-2460</name>
    <dbReference type="NCBI Taxonomy" id="669874"/>
    <lineage>
        <taxon>Eukaryota</taxon>
        <taxon>Fungi</taxon>
        <taxon>Dikarya</taxon>
        <taxon>Ascomycota</taxon>
        <taxon>Saccharomycotina</taxon>
        <taxon>Pichiomycetes</taxon>
        <taxon>Pachysolenaceae</taxon>
        <taxon>Pachysolen</taxon>
    </lineage>
</organism>
<dbReference type="Proteomes" id="UP000094236">
    <property type="component" value="Unassembled WGS sequence"/>
</dbReference>
<sequence>MVMVIESCSSFESFVSDFVCSEDFVPTVILVFGNGDSDNDFNRDEEGRLKLSNVREITNFSKITIITVDSPKKCENILVYLNCISSARRILFFNFLSSFINQDGVIPIKCLNIRFLSTILNFFQKQNRGGFLVESYKPSFYQDHYLPVRQYVDPDLFAKENENEALRDKEWFEMYKYLIKAGYEFR</sequence>
<proteinExistence type="predicted"/>
<dbReference type="EMBL" id="KV454011">
    <property type="protein sequence ID" value="ODV97770.1"/>
    <property type="molecule type" value="Genomic_DNA"/>
</dbReference>
<dbReference type="AlphaFoldDB" id="A0A1E4U1A7"/>
<evidence type="ECO:0000313" key="2">
    <source>
        <dbReference type="Proteomes" id="UP000094236"/>
    </source>
</evidence>
<evidence type="ECO:0000313" key="1">
    <source>
        <dbReference type="EMBL" id="ODV97770.1"/>
    </source>
</evidence>
<accession>A0A1E4U1A7</accession>
<reference evidence="2" key="1">
    <citation type="submission" date="2016-05" db="EMBL/GenBank/DDBJ databases">
        <title>Comparative genomics of biotechnologically important yeasts.</title>
        <authorList>
            <consortium name="DOE Joint Genome Institute"/>
            <person name="Riley R."/>
            <person name="Haridas S."/>
            <person name="Wolfe K.H."/>
            <person name="Lopes M.R."/>
            <person name="Hittinger C.T."/>
            <person name="Goker M."/>
            <person name="Salamov A."/>
            <person name="Wisecaver J."/>
            <person name="Long T.M."/>
            <person name="Aerts A.L."/>
            <person name="Barry K."/>
            <person name="Choi C."/>
            <person name="Clum A."/>
            <person name="Coughlan A.Y."/>
            <person name="Deshpande S."/>
            <person name="Douglass A.P."/>
            <person name="Hanson S.J."/>
            <person name="Klenk H.-P."/>
            <person name="Labutti K."/>
            <person name="Lapidus A."/>
            <person name="Lindquist E."/>
            <person name="Lipzen A."/>
            <person name="Meier-Kolthoff J.P."/>
            <person name="Ohm R.A."/>
            <person name="Otillar R.P."/>
            <person name="Pangilinan J."/>
            <person name="Peng Y."/>
            <person name="Rokas A."/>
            <person name="Rosa C.A."/>
            <person name="Scheuner C."/>
            <person name="Sibirny A.A."/>
            <person name="Slot J.C."/>
            <person name="Stielow J.B."/>
            <person name="Sun H."/>
            <person name="Kurtzman C.P."/>
            <person name="Blackwell M."/>
            <person name="Grigoriev I.V."/>
            <person name="Jeffries T.W."/>
        </authorList>
    </citation>
    <scope>NUCLEOTIDE SEQUENCE [LARGE SCALE GENOMIC DNA]</scope>
    <source>
        <strain evidence="2">NRRL Y-2460</strain>
    </source>
</reference>